<keyword evidence="5" id="KW-1185">Reference proteome</keyword>
<evidence type="ECO:0000256" key="1">
    <source>
        <dbReference type="ARBA" id="ARBA00043967"/>
    </source>
</evidence>
<comment type="similarity">
    <text evidence="1">Belongs to the iron-sulfur cluster assembly SufBD family.</text>
</comment>
<gene>
    <name evidence="4" type="ORF">DFP88_10784</name>
</gene>
<accession>A0A318SZ59</accession>
<dbReference type="OrthoDB" id="9768262at2"/>
<dbReference type="PANTHER" id="PTHR43575">
    <property type="entry name" value="PROTEIN ABCI7, CHLOROPLASTIC"/>
    <property type="match status" value="1"/>
</dbReference>
<evidence type="ECO:0000259" key="2">
    <source>
        <dbReference type="Pfam" id="PF01458"/>
    </source>
</evidence>
<reference evidence="4 5" key="1">
    <citation type="submission" date="2018-06" db="EMBL/GenBank/DDBJ databases">
        <title>Genomic Encyclopedia of Type Strains, Phase III (KMG-III): the genomes of soil and plant-associated and newly described type strains.</title>
        <authorList>
            <person name="Whitman W."/>
        </authorList>
    </citation>
    <scope>NUCLEOTIDE SEQUENCE [LARGE SCALE GENOMIC DNA]</scope>
    <source>
        <strain evidence="4 5">CECT 9025</strain>
    </source>
</reference>
<dbReference type="GO" id="GO:0016226">
    <property type="term" value="P:iron-sulfur cluster assembly"/>
    <property type="evidence" value="ECO:0007669"/>
    <property type="project" value="InterPro"/>
</dbReference>
<sequence>MVLPVRKTRKTDVKAEATEARLAPLTLPEGGSWSQGARKSALERLREMQLPGARDEYWRFTKPGPLLEPQVSALPLEEQDPVFDGVEAARIVFTDGRFDAEASDTDALEGVEIERLATAAGADIHWVRDLYGVLEAKDQARVERPFAALNTAFAADGVVIRVTGRAPRPVHLVYRREAEAADVMLHHIVKVEEGAEMTLLETGTGAARINTVLEVDVAKGATFHHVRSQGREHDRLVNTHVYARVAEEGVFKTFTCALNGRLTRNEVMVDMAGDDAVAHIASACLGDGKGFHDDDTVFVTHGAERGESRQVIKKVLRNAATGVFQGKILVQPGAQKTDGYQISQSLLLDEDAQFLAKPELEIYADDVQCSHGSTSGAIDEEGLFYLRSRGVPHDRAVELLVLAFVAEALDEIDDSDLASRLRDRLDGWLSRRR</sequence>
<dbReference type="InterPro" id="IPR000825">
    <property type="entry name" value="SUF_FeS_clus_asmbl_SufBD_core"/>
</dbReference>
<evidence type="ECO:0000313" key="5">
    <source>
        <dbReference type="Proteomes" id="UP000248311"/>
    </source>
</evidence>
<feature type="domain" description="SUF system FeS cluster assembly SufBD core" evidence="2">
    <location>
        <begin position="180"/>
        <end position="404"/>
    </location>
</feature>
<dbReference type="AlphaFoldDB" id="A0A318SZ59"/>
<evidence type="ECO:0000313" key="4">
    <source>
        <dbReference type="EMBL" id="PYE81294.1"/>
    </source>
</evidence>
<dbReference type="Pfam" id="PF01458">
    <property type="entry name" value="SUFBD_core"/>
    <property type="match status" value="1"/>
</dbReference>
<dbReference type="InterPro" id="IPR037284">
    <property type="entry name" value="SUF_FeS_clus_asmbl_SufBD_sf"/>
</dbReference>
<proteinExistence type="inferred from homology"/>
<evidence type="ECO:0000259" key="3">
    <source>
        <dbReference type="Pfam" id="PF19295"/>
    </source>
</evidence>
<dbReference type="PANTHER" id="PTHR43575:SF1">
    <property type="entry name" value="PROTEIN ABCI7, CHLOROPLASTIC"/>
    <property type="match status" value="1"/>
</dbReference>
<organism evidence="4 5">
    <name type="scientific">Pseudoroseicyclus aestuarii</name>
    <dbReference type="NCBI Taxonomy" id="1795041"/>
    <lineage>
        <taxon>Bacteria</taxon>
        <taxon>Pseudomonadati</taxon>
        <taxon>Pseudomonadota</taxon>
        <taxon>Alphaproteobacteria</taxon>
        <taxon>Rhodobacterales</taxon>
        <taxon>Paracoccaceae</taxon>
        <taxon>Pseudoroseicyclus</taxon>
    </lineage>
</organism>
<dbReference type="EMBL" id="QJTE01000007">
    <property type="protein sequence ID" value="PYE81294.1"/>
    <property type="molecule type" value="Genomic_DNA"/>
</dbReference>
<dbReference type="Proteomes" id="UP000248311">
    <property type="component" value="Unassembled WGS sequence"/>
</dbReference>
<dbReference type="RefSeq" id="WP_110815511.1">
    <property type="nucleotide sequence ID" value="NZ_QJTE01000007.1"/>
</dbReference>
<dbReference type="SUPFAM" id="SSF101960">
    <property type="entry name" value="Stabilizer of iron transporter SufD"/>
    <property type="match status" value="1"/>
</dbReference>
<feature type="domain" description="SUF system FeS cluster assembly SufBD N-terminal" evidence="3">
    <location>
        <begin position="36"/>
        <end position="163"/>
    </location>
</feature>
<protein>
    <submittedName>
        <fullName evidence="4">Fe-S cluster assembly protein SufD</fullName>
    </submittedName>
</protein>
<name>A0A318SZ59_9RHOB</name>
<dbReference type="Pfam" id="PF19295">
    <property type="entry name" value="SufBD_N"/>
    <property type="match status" value="1"/>
</dbReference>
<dbReference type="InterPro" id="IPR055346">
    <property type="entry name" value="Fe-S_cluster_assembly_SufBD"/>
</dbReference>
<dbReference type="InterPro" id="IPR045595">
    <property type="entry name" value="SufBD_N"/>
</dbReference>
<comment type="caution">
    <text evidence="4">The sequence shown here is derived from an EMBL/GenBank/DDBJ whole genome shotgun (WGS) entry which is preliminary data.</text>
</comment>